<proteinExistence type="predicted"/>
<keyword evidence="3" id="KW-1185">Reference proteome</keyword>
<feature type="compositionally biased region" description="Basic and acidic residues" evidence="1">
    <location>
        <begin position="8"/>
        <end position="34"/>
    </location>
</feature>
<sequence>MLAITDLPHGEVPEEKRDSDPHGEKGGDDGRVTNHVEERLDILFSLWHTINNQR</sequence>
<gene>
    <name evidence="2" type="ORF">KDA_31520</name>
</gene>
<dbReference type="EMBL" id="BIFT01000001">
    <property type="protein sequence ID" value="GCE27668.1"/>
    <property type="molecule type" value="Genomic_DNA"/>
</dbReference>
<dbReference type="AlphaFoldDB" id="A0A402B8I6"/>
<organism evidence="2 3">
    <name type="scientific">Dictyobacter alpinus</name>
    <dbReference type="NCBI Taxonomy" id="2014873"/>
    <lineage>
        <taxon>Bacteria</taxon>
        <taxon>Bacillati</taxon>
        <taxon>Chloroflexota</taxon>
        <taxon>Ktedonobacteria</taxon>
        <taxon>Ktedonobacterales</taxon>
        <taxon>Dictyobacteraceae</taxon>
        <taxon>Dictyobacter</taxon>
    </lineage>
</organism>
<evidence type="ECO:0000256" key="1">
    <source>
        <dbReference type="SAM" id="MobiDB-lite"/>
    </source>
</evidence>
<reference evidence="3" key="1">
    <citation type="submission" date="2018-12" db="EMBL/GenBank/DDBJ databases">
        <title>Tengunoibacter tsumagoiensis gen. nov., sp. nov., Dictyobacter kobayashii sp. nov., D. alpinus sp. nov., and D. joshuensis sp. nov. and description of Dictyobacteraceae fam. nov. within the order Ktedonobacterales isolated from Tengu-no-mugimeshi.</title>
        <authorList>
            <person name="Wang C.M."/>
            <person name="Zheng Y."/>
            <person name="Sakai Y."/>
            <person name="Toyoda A."/>
            <person name="Minakuchi Y."/>
            <person name="Abe K."/>
            <person name="Yokota A."/>
            <person name="Yabe S."/>
        </authorList>
    </citation>
    <scope>NUCLEOTIDE SEQUENCE [LARGE SCALE GENOMIC DNA]</scope>
    <source>
        <strain evidence="3">Uno16</strain>
    </source>
</reference>
<comment type="caution">
    <text evidence="2">The sequence shown here is derived from an EMBL/GenBank/DDBJ whole genome shotgun (WGS) entry which is preliminary data.</text>
</comment>
<evidence type="ECO:0000313" key="2">
    <source>
        <dbReference type="EMBL" id="GCE27668.1"/>
    </source>
</evidence>
<accession>A0A402B8I6</accession>
<protein>
    <submittedName>
        <fullName evidence="2">Uncharacterized protein</fullName>
    </submittedName>
</protein>
<name>A0A402B8I6_9CHLR</name>
<evidence type="ECO:0000313" key="3">
    <source>
        <dbReference type="Proteomes" id="UP000287171"/>
    </source>
</evidence>
<dbReference type="Proteomes" id="UP000287171">
    <property type="component" value="Unassembled WGS sequence"/>
</dbReference>
<feature type="region of interest" description="Disordered" evidence="1">
    <location>
        <begin position="1"/>
        <end position="34"/>
    </location>
</feature>